<feature type="region of interest" description="Disordered" evidence="1">
    <location>
        <begin position="1"/>
        <end position="80"/>
    </location>
</feature>
<name>A0A392U9Q7_9FABA</name>
<dbReference type="AlphaFoldDB" id="A0A392U9Q7"/>
<feature type="compositionally biased region" description="Basic residues" evidence="1">
    <location>
        <begin position="25"/>
        <end position="34"/>
    </location>
</feature>
<proteinExistence type="predicted"/>
<protein>
    <submittedName>
        <fullName evidence="2">Uncharacterized protein</fullName>
    </submittedName>
</protein>
<feature type="non-terminal residue" evidence="2">
    <location>
        <position position="80"/>
    </location>
</feature>
<feature type="non-terminal residue" evidence="2">
    <location>
        <position position="1"/>
    </location>
</feature>
<evidence type="ECO:0000313" key="3">
    <source>
        <dbReference type="Proteomes" id="UP000265520"/>
    </source>
</evidence>
<evidence type="ECO:0000313" key="2">
    <source>
        <dbReference type="EMBL" id="MCI70112.1"/>
    </source>
</evidence>
<comment type="caution">
    <text evidence="2">The sequence shown here is derived from an EMBL/GenBank/DDBJ whole genome shotgun (WGS) entry which is preliminary data.</text>
</comment>
<sequence>KGKAVEATESEEKTATEKSKEKSTKKPRSVKKRAPGVQRNIVIHSDDEETQEEPAFKRKITEPEKVQPTSEDIDTEADTG</sequence>
<keyword evidence="3" id="KW-1185">Reference proteome</keyword>
<organism evidence="2 3">
    <name type="scientific">Trifolium medium</name>
    <dbReference type="NCBI Taxonomy" id="97028"/>
    <lineage>
        <taxon>Eukaryota</taxon>
        <taxon>Viridiplantae</taxon>
        <taxon>Streptophyta</taxon>
        <taxon>Embryophyta</taxon>
        <taxon>Tracheophyta</taxon>
        <taxon>Spermatophyta</taxon>
        <taxon>Magnoliopsida</taxon>
        <taxon>eudicotyledons</taxon>
        <taxon>Gunneridae</taxon>
        <taxon>Pentapetalae</taxon>
        <taxon>rosids</taxon>
        <taxon>fabids</taxon>
        <taxon>Fabales</taxon>
        <taxon>Fabaceae</taxon>
        <taxon>Papilionoideae</taxon>
        <taxon>50 kb inversion clade</taxon>
        <taxon>NPAAA clade</taxon>
        <taxon>Hologalegina</taxon>
        <taxon>IRL clade</taxon>
        <taxon>Trifolieae</taxon>
        <taxon>Trifolium</taxon>
    </lineage>
</organism>
<accession>A0A392U9Q7</accession>
<reference evidence="2 3" key="1">
    <citation type="journal article" date="2018" name="Front. Plant Sci.">
        <title>Red Clover (Trifolium pratense) and Zigzag Clover (T. medium) - A Picture of Genomic Similarities and Differences.</title>
        <authorList>
            <person name="Dluhosova J."/>
            <person name="Istvanek J."/>
            <person name="Nedelnik J."/>
            <person name="Repkova J."/>
        </authorList>
    </citation>
    <scope>NUCLEOTIDE SEQUENCE [LARGE SCALE GENOMIC DNA]</scope>
    <source>
        <strain evidence="3">cv. 10/8</strain>
        <tissue evidence="2">Leaf</tissue>
    </source>
</reference>
<feature type="compositionally biased region" description="Basic and acidic residues" evidence="1">
    <location>
        <begin position="1"/>
        <end position="24"/>
    </location>
</feature>
<feature type="compositionally biased region" description="Acidic residues" evidence="1">
    <location>
        <begin position="71"/>
        <end position="80"/>
    </location>
</feature>
<dbReference type="Proteomes" id="UP000265520">
    <property type="component" value="Unassembled WGS sequence"/>
</dbReference>
<feature type="compositionally biased region" description="Basic and acidic residues" evidence="1">
    <location>
        <begin position="54"/>
        <end position="65"/>
    </location>
</feature>
<evidence type="ECO:0000256" key="1">
    <source>
        <dbReference type="SAM" id="MobiDB-lite"/>
    </source>
</evidence>
<dbReference type="EMBL" id="LXQA010768984">
    <property type="protein sequence ID" value="MCI70112.1"/>
    <property type="molecule type" value="Genomic_DNA"/>
</dbReference>